<reference evidence="4 5" key="1">
    <citation type="submission" date="2022-12" db="EMBL/GenBank/DDBJ databases">
        <title>Two new species, Stenotrophomonas aracearum and Stenotrophomonas oahuensis, isolated from Anthurium (Araceae family) in Hawaii.</title>
        <authorList>
            <person name="Chunag S.C."/>
            <person name="Dobhal S."/>
            <person name="Alvarez A."/>
            <person name="Arif M."/>
        </authorList>
    </citation>
    <scope>NUCLEOTIDE SEQUENCE [LARGE SCALE GENOMIC DNA]</scope>
    <source>
        <strain evidence="4 5">A5588</strain>
    </source>
</reference>
<dbReference type="RefSeq" id="WP_311182110.1">
    <property type="nucleotide sequence ID" value="NZ_CP115543.1"/>
</dbReference>
<organism evidence="4 5">
    <name type="scientific">Stenotrophomonas aracearum</name>
    <dbReference type="NCBI Taxonomy" id="3003272"/>
    <lineage>
        <taxon>Bacteria</taxon>
        <taxon>Pseudomonadati</taxon>
        <taxon>Pseudomonadota</taxon>
        <taxon>Gammaproteobacteria</taxon>
        <taxon>Lysobacterales</taxon>
        <taxon>Lysobacteraceae</taxon>
        <taxon>Stenotrophomonas</taxon>
    </lineage>
</organism>
<name>A0ABY9Y8Y8_9GAMM</name>
<evidence type="ECO:0000256" key="2">
    <source>
        <dbReference type="ARBA" id="ARBA00023043"/>
    </source>
</evidence>
<protein>
    <submittedName>
        <fullName evidence="4">Ankyrin repeat domain-containing protein</fullName>
    </submittedName>
</protein>
<dbReference type="InterPro" id="IPR002110">
    <property type="entry name" value="Ankyrin_rpt"/>
</dbReference>
<evidence type="ECO:0000313" key="5">
    <source>
        <dbReference type="Proteomes" id="UP001305421"/>
    </source>
</evidence>
<proteinExistence type="predicted"/>
<evidence type="ECO:0000256" key="1">
    <source>
        <dbReference type="ARBA" id="ARBA00022737"/>
    </source>
</evidence>
<evidence type="ECO:0000256" key="3">
    <source>
        <dbReference type="SAM" id="MobiDB-lite"/>
    </source>
</evidence>
<dbReference type="SUPFAM" id="SSF48403">
    <property type="entry name" value="Ankyrin repeat"/>
    <property type="match status" value="1"/>
</dbReference>
<evidence type="ECO:0000313" key="4">
    <source>
        <dbReference type="EMBL" id="WNH47334.1"/>
    </source>
</evidence>
<dbReference type="Proteomes" id="UP001305421">
    <property type="component" value="Chromosome"/>
</dbReference>
<sequence>MTERLPQIHNSDREESRQCYTQPGQDTRPKLFDFGNLSPESQAIYEASRAGSRFDHLIDHALLLSRIQGDKEQLVYASEVDDTLPGTALLDAVDNGRWNEARGLIRSHVDVNATNTFGQTALHLANDPGVIDALLRFGAKQDIVDDYGNTPMQAAMERGDRDAQHLMVKYRYGADPSATAMRL</sequence>
<feature type="region of interest" description="Disordered" evidence="3">
    <location>
        <begin position="1"/>
        <end position="29"/>
    </location>
</feature>
<accession>A0ABY9Y8Y8</accession>
<keyword evidence="1" id="KW-0677">Repeat</keyword>
<keyword evidence="2" id="KW-0040">ANK repeat</keyword>
<dbReference type="Gene3D" id="1.25.40.20">
    <property type="entry name" value="Ankyrin repeat-containing domain"/>
    <property type="match status" value="1"/>
</dbReference>
<dbReference type="PANTHER" id="PTHR24171">
    <property type="entry name" value="ANKYRIN REPEAT DOMAIN-CONTAINING PROTEIN 39-RELATED"/>
    <property type="match status" value="1"/>
</dbReference>
<dbReference type="EMBL" id="CP115543">
    <property type="protein sequence ID" value="WNH47334.1"/>
    <property type="molecule type" value="Genomic_DNA"/>
</dbReference>
<keyword evidence="5" id="KW-1185">Reference proteome</keyword>
<dbReference type="InterPro" id="IPR036770">
    <property type="entry name" value="Ankyrin_rpt-contain_sf"/>
</dbReference>
<gene>
    <name evidence="4" type="ORF">PDM28_11540</name>
</gene>
<dbReference type="Pfam" id="PF12796">
    <property type="entry name" value="Ank_2"/>
    <property type="match status" value="1"/>
</dbReference>